<keyword evidence="6" id="KW-0479">Metal-binding</keyword>
<comment type="caution">
    <text evidence="16">The sequence shown here is derived from an EMBL/GenBank/DDBJ whole genome shotgun (WGS) entry which is preliminary data.</text>
</comment>
<feature type="transmembrane region" description="Helical" evidence="14">
    <location>
        <begin position="436"/>
        <end position="464"/>
    </location>
</feature>
<evidence type="ECO:0000313" key="16">
    <source>
        <dbReference type="EMBL" id="RUO96332.1"/>
    </source>
</evidence>
<comment type="pathway">
    <text evidence="3">Sphingolipid metabolism.</text>
</comment>
<dbReference type="GO" id="GO:0004527">
    <property type="term" value="F:exonuclease activity"/>
    <property type="evidence" value="ECO:0007669"/>
    <property type="project" value="UniProtKB-KW"/>
</dbReference>
<keyword evidence="7" id="KW-0378">Hydrolase</keyword>
<dbReference type="GO" id="GO:0006665">
    <property type="term" value="P:sphingolipid metabolic process"/>
    <property type="evidence" value="ECO:0007669"/>
    <property type="project" value="UniProtKB-KW"/>
</dbReference>
<protein>
    <submittedName>
        <fullName evidence="16">Endonuclease/exonuclease/phosphatase</fullName>
    </submittedName>
</protein>
<sequence length="518" mass="55300">SDRSSLLGSDIIVNDDPIRDVLSNCQSLDPTPPRTTQCLCPYCPSTAGASGSSQRAARIASTPSPTTSPPQPTTLLACRSFGCRRTSTTSGPPPSTFSPTSSIITGMAVLVRTTIVDSHPQSDPSQPSRPRSGVLGSGLAILSRHPIVSTYFHRYTLNGHPLEILHGDYYVGKGVASACIEHPMAGVVEVFNTHLHADYNITVDTHFGHRLSQAWELANLVRASAGQGRHIIVLGDYNSSPTTLTYALLTTHAVLSDAWLDTHPAPSPETILSFTPQDALVHLGSTCDTPLNSWTNPRLPRGQLGDRLDYILYRTSPRGITQGDTNFITLRCTSAALACVERDPHLGCHLSDHFGVEARFEIIPASDSNTPSTPSSALTALLTIFLETLRRHHDLSKTRSYHLTLHFLFALPTSLGLWIATTFVSTVYPSLSPPAIGAIVGVGGLLSLLGAVWAVVALVCGFVAGHEEDRAFREVIEEVEVCVGKNGGRMEGSDSEGVVEEEGDSEGAAEEGLGVGTR</sequence>
<evidence type="ECO:0000256" key="9">
    <source>
        <dbReference type="ARBA" id="ARBA00022919"/>
    </source>
</evidence>
<dbReference type="Gene3D" id="3.60.10.10">
    <property type="entry name" value="Endonuclease/exonuclease/phosphatase"/>
    <property type="match status" value="1"/>
</dbReference>
<feature type="transmembrane region" description="Helical" evidence="14">
    <location>
        <begin position="401"/>
        <end position="424"/>
    </location>
</feature>
<keyword evidence="12 14" id="KW-0472">Membrane</keyword>
<comment type="subcellular location">
    <subcellularLocation>
        <location evidence="1">Membrane</location>
        <topology evidence="1">Multi-pass membrane protein</topology>
    </subcellularLocation>
</comment>
<comment type="similarity">
    <text evidence="4">Belongs to the neutral sphingomyelinase family.</text>
</comment>
<evidence type="ECO:0000256" key="11">
    <source>
        <dbReference type="ARBA" id="ARBA00023098"/>
    </source>
</evidence>
<evidence type="ECO:0000256" key="14">
    <source>
        <dbReference type="SAM" id="Phobius"/>
    </source>
</evidence>
<dbReference type="OrthoDB" id="387657at2759"/>
<keyword evidence="16" id="KW-0255">Endonuclease</keyword>
<feature type="compositionally biased region" description="Low complexity" evidence="13">
    <location>
        <begin position="47"/>
        <end position="65"/>
    </location>
</feature>
<dbReference type="PANTHER" id="PTHR16320:SF24">
    <property type="entry name" value="PHOSPHODIESTERASE, PUTATIVE-RELATED"/>
    <property type="match status" value="1"/>
</dbReference>
<dbReference type="Proteomes" id="UP000268093">
    <property type="component" value="Unassembled WGS sequence"/>
</dbReference>
<dbReference type="PANTHER" id="PTHR16320">
    <property type="entry name" value="SPHINGOMYELINASE FAMILY MEMBER"/>
    <property type="match status" value="1"/>
</dbReference>
<evidence type="ECO:0000256" key="2">
    <source>
        <dbReference type="ARBA" id="ARBA00004760"/>
    </source>
</evidence>
<keyword evidence="5 14" id="KW-0812">Transmembrane</keyword>
<gene>
    <name evidence="16" type="ORF">BC936DRAFT_142194</name>
</gene>
<evidence type="ECO:0000256" key="10">
    <source>
        <dbReference type="ARBA" id="ARBA00022989"/>
    </source>
</evidence>
<evidence type="ECO:0000313" key="17">
    <source>
        <dbReference type="Proteomes" id="UP000268093"/>
    </source>
</evidence>
<keyword evidence="17" id="KW-1185">Reference proteome</keyword>
<evidence type="ECO:0000259" key="15">
    <source>
        <dbReference type="Pfam" id="PF03372"/>
    </source>
</evidence>
<evidence type="ECO:0000256" key="6">
    <source>
        <dbReference type="ARBA" id="ARBA00022723"/>
    </source>
</evidence>
<feature type="region of interest" description="Disordered" evidence="13">
    <location>
        <begin position="47"/>
        <end position="73"/>
    </location>
</feature>
<dbReference type="InterPro" id="IPR005135">
    <property type="entry name" value="Endo/exonuclease/phosphatase"/>
</dbReference>
<feature type="non-terminal residue" evidence="16">
    <location>
        <position position="1"/>
    </location>
</feature>
<name>A0A433A0R1_9FUNG</name>
<evidence type="ECO:0000256" key="4">
    <source>
        <dbReference type="ARBA" id="ARBA00006335"/>
    </source>
</evidence>
<feature type="non-terminal residue" evidence="16">
    <location>
        <position position="518"/>
    </location>
</feature>
<organism evidence="16 17">
    <name type="scientific">Jimgerdemannia flammicorona</name>
    <dbReference type="NCBI Taxonomy" id="994334"/>
    <lineage>
        <taxon>Eukaryota</taxon>
        <taxon>Fungi</taxon>
        <taxon>Fungi incertae sedis</taxon>
        <taxon>Mucoromycota</taxon>
        <taxon>Mucoromycotina</taxon>
        <taxon>Endogonomycetes</taxon>
        <taxon>Endogonales</taxon>
        <taxon>Endogonaceae</taxon>
        <taxon>Jimgerdemannia</taxon>
    </lineage>
</organism>
<evidence type="ECO:0000256" key="13">
    <source>
        <dbReference type="SAM" id="MobiDB-lite"/>
    </source>
</evidence>
<dbReference type="GO" id="GO:0004519">
    <property type="term" value="F:endonuclease activity"/>
    <property type="evidence" value="ECO:0007669"/>
    <property type="project" value="UniProtKB-KW"/>
</dbReference>
<dbReference type="SUPFAM" id="SSF56219">
    <property type="entry name" value="DNase I-like"/>
    <property type="match status" value="1"/>
</dbReference>
<evidence type="ECO:0000256" key="3">
    <source>
        <dbReference type="ARBA" id="ARBA00004991"/>
    </source>
</evidence>
<dbReference type="GO" id="GO:0004767">
    <property type="term" value="F:sphingomyelin phosphodiesterase activity"/>
    <property type="evidence" value="ECO:0007669"/>
    <property type="project" value="InterPro"/>
</dbReference>
<keyword evidence="11" id="KW-0443">Lipid metabolism</keyword>
<feature type="region of interest" description="Disordered" evidence="13">
    <location>
        <begin position="487"/>
        <end position="518"/>
    </location>
</feature>
<evidence type="ECO:0000256" key="5">
    <source>
        <dbReference type="ARBA" id="ARBA00022692"/>
    </source>
</evidence>
<dbReference type="AlphaFoldDB" id="A0A433A0R1"/>
<feature type="domain" description="Endonuclease/exonuclease/phosphatase" evidence="15">
    <location>
        <begin position="130"/>
        <end position="315"/>
    </location>
</feature>
<dbReference type="Pfam" id="PF03372">
    <property type="entry name" value="Exo_endo_phos"/>
    <property type="match status" value="1"/>
</dbReference>
<feature type="compositionally biased region" description="Acidic residues" evidence="13">
    <location>
        <begin position="493"/>
        <end position="509"/>
    </location>
</feature>
<evidence type="ECO:0000256" key="12">
    <source>
        <dbReference type="ARBA" id="ARBA00023136"/>
    </source>
</evidence>
<keyword evidence="8" id="KW-0460">Magnesium</keyword>
<evidence type="ECO:0000256" key="1">
    <source>
        <dbReference type="ARBA" id="ARBA00004141"/>
    </source>
</evidence>
<evidence type="ECO:0000256" key="8">
    <source>
        <dbReference type="ARBA" id="ARBA00022842"/>
    </source>
</evidence>
<dbReference type="EMBL" id="RBNI01021945">
    <property type="protein sequence ID" value="RUO96332.1"/>
    <property type="molecule type" value="Genomic_DNA"/>
</dbReference>
<dbReference type="GO" id="GO:0016020">
    <property type="term" value="C:membrane"/>
    <property type="evidence" value="ECO:0007669"/>
    <property type="project" value="UniProtKB-SubCell"/>
</dbReference>
<keyword evidence="10 14" id="KW-1133">Transmembrane helix</keyword>
<dbReference type="InterPro" id="IPR036691">
    <property type="entry name" value="Endo/exonu/phosph_ase_sf"/>
</dbReference>
<comment type="pathway">
    <text evidence="2">Lipid metabolism; sphingolipid metabolism.</text>
</comment>
<keyword evidence="9" id="KW-0746">Sphingolipid metabolism</keyword>
<dbReference type="InterPro" id="IPR038772">
    <property type="entry name" value="Sph/SMPD2-like"/>
</dbReference>
<keyword evidence="16" id="KW-0540">Nuclease</keyword>
<keyword evidence="16" id="KW-0269">Exonuclease</keyword>
<accession>A0A433A0R1</accession>
<proteinExistence type="inferred from homology"/>
<evidence type="ECO:0000256" key="7">
    <source>
        <dbReference type="ARBA" id="ARBA00022801"/>
    </source>
</evidence>
<dbReference type="GO" id="GO:0046872">
    <property type="term" value="F:metal ion binding"/>
    <property type="evidence" value="ECO:0007669"/>
    <property type="project" value="UniProtKB-KW"/>
</dbReference>
<reference evidence="16 17" key="1">
    <citation type="journal article" date="2018" name="New Phytol.">
        <title>Phylogenomics of Endogonaceae and evolution of mycorrhizas within Mucoromycota.</title>
        <authorList>
            <person name="Chang Y."/>
            <person name="Desiro A."/>
            <person name="Na H."/>
            <person name="Sandor L."/>
            <person name="Lipzen A."/>
            <person name="Clum A."/>
            <person name="Barry K."/>
            <person name="Grigoriev I.V."/>
            <person name="Martin F.M."/>
            <person name="Stajich J.E."/>
            <person name="Smith M.E."/>
            <person name="Bonito G."/>
            <person name="Spatafora J.W."/>
        </authorList>
    </citation>
    <scope>NUCLEOTIDE SEQUENCE [LARGE SCALE GENOMIC DNA]</scope>
    <source>
        <strain evidence="16 17">GMNB39</strain>
    </source>
</reference>